<protein>
    <submittedName>
        <fullName evidence="2">Uncharacterized protein</fullName>
    </submittedName>
</protein>
<keyword evidence="3" id="KW-1185">Reference proteome</keyword>
<evidence type="ECO:0000256" key="1">
    <source>
        <dbReference type="SAM" id="MobiDB-lite"/>
    </source>
</evidence>
<evidence type="ECO:0000313" key="3">
    <source>
        <dbReference type="Proteomes" id="UP001177003"/>
    </source>
</evidence>
<feature type="compositionally biased region" description="Low complexity" evidence="1">
    <location>
        <begin position="96"/>
        <end position="123"/>
    </location>
</feature>
<proteinExistence type="predicted"/>
<reference evidence="2" key="1">
    <citation type="submission" date="2023-04" db="EMBL/GenBank/DDBJ databases">
        <authorList>
            <person name="Vijverberg K."/>
            <person name="Xiong W."/>
            <person name="Schranz E."/>
        </authorList>
    </citation>
    <scope>NUCLEOTIDE SEQUENCE</scope>
</reference>
<gene>
    <name evidence="2" type="ORF">LSALG_LOCUS14358</name>
</gene>
<accession>A0AA36DWT0</accession>
<organism evidence="2 3">
    <name type="scientific">Lactuca saligna</name>
    <name type="common">Willowleaf lettuce</name>
    <dbReference type="NCBI Taxonomy" id="75948"/>
    <lineage>
        <taxon>Eukaryota</taxon>
        <taxon>Viridiplantae</taxon>
        <taxon>Streptophyta</taxon>
        <taxon>Embryophyta</taxon>
        <taxon>Tracheophyta</taxon>
        <taxon>Spermatophyta</taxon>
        <taxon>Magnoliopsida</taxon>
        <taxon>eudicotyledons</taxon>
        <taxon>Gunneridae</taxon>
        <taxon>Pentapetalae</taxon>
        <taxon>asterids</taxon>
        <taxon>campanulids</taxon>
        <taxon>Asterales</taxon>
        <taxon>Asteraceae</taxon>
        <taxon>Cichorioideae</taxon>
        <taxon>Cichorieae</taxon>
        <taxon>Lactucinae</taxon>
        <taxon>Lactuca</taxon>
    </lineage>
</organism>
<feature type="compositionally biased region" description="Basic and acidic residues" evidence="1">
    <location>
        <begin position="84"/>
        <end position="94"/>
    </location>
</feature>
<dbReference type="AlphaFoldDB" id="A0AA36DWT0"/>
<dbReference type="EMBL" id="OX465079">
    <property type="protein sequence ID" value="CAI9274270.1"/>
    <property type="molecule type" value="Genomic_DNA"/>
</dbReference>
<sequence>MKNAYDNLKTKYTGYGHPKVALLRTIPLPFPDLCARLIVGNSATCNFRSYSTQSSSIVGASSCRVPLLQITATSFLAIDDDGDDTSHHDSEPFHEPPSSVASPSAALPYAASPSNNPNKRAKP</sequence>
<dbReference type="Proteomes" id="UP001177003">
    <property type="component" value="Chromosome 3"/>
</dbReference>
<feature type="region of interest" description="Disordered" evidence="1">
    <location>
        <begin position="79"/>
        <end position="123"/>
    </location>
</feature>
<name>A0AA36DWT0_LACSI</name>
<evidence type="ECO:0000313" key="2">
    <source>
        <dbReference type="EMBL" id="CAI9274270.1"/>
    </source>
</evidence>